<keyword evidence="4 7" id="KW-0812">Transmembrane</keyword>
<feature type="transmembrane region" description="Helical" evidence="7">
    <location>
        <begin position="7"/>
        <end position="26"/>
    </location>
</feature>
<keyword evidence="11" id="KW-1185">Reference proteome</keyword>
<dbReference type="OrthoDB" id="9798859at2"/>
<feature type="transmembrane region" description="Helical" evidence="7">
    <location>
        <begin position="162"/>
        <end position="186"/>
    </location>
</feature>
<keyword evidence="5 7" id="KW-1133">Transmembrane helix</keyword>
<evidence type="ECO:0000256" key="1">
    <source>
        <dbReference type="ARBA" id="ARBA00004651"/>
    </source>
</evidence>
<dbReference type="InterPro" id="IPR050622">
    <property type="entry name" value="CPA3_antiporter_subunitB"/>
</dbReference>
<feature type="domain" description="MrpA C-terminal/MbhE" evidence="9">
    <location>
        <begin position="9"/>
        <end position="83"/>
    </location>
</feature>
<feature type="domain" description="Na+/H+ antiporter MnhB subunit-related protein" evidence="8">
    <location>
        <begin position="98"/>
        <end position="223"/>
    </location>
</feature>
<evidence type="ECO:0000259" key="9">
    <source>
        <dbReference type="Pfam" id="PF20501"/>
    </source>
</evidence>
<dbReference type="InterPro" id="IPR007182">
    <property type="entry name" value="MnhB"/>
</dbReference>
<dbReference type="RefSeq" id="WP_089758746.1">
    <property type="nucleotide sequence ID" value="NZ_FNGO01000005.1"/>
</dbReference>
<gene>
    <name evidence="10" type="ORF">SAMN04488692_10517</name>
</gene>
<organism evidence="10 11">
    <name type="scientific">Halarsenatibacter silvermanii</name>
    <dbReference type="NCBI Taxonomy" id="321763"/>
    <lineage>
        <taxon>Bacteria</taxon>
        <taxon>Bacillati</taxon>
        <taxon>Bacillota</taxon>
        <taxon>Clostridia</taxon>
        <taxon>Halanaerobiales</taxon>
        <taxon>Halarsenatibacteraceae</taxon>
        <taxon>Halarsenatibacter</taxon>
    </lineage>
</organism>
<comment type="similarity">
    <text evidence="2">Belongs to the CPA3 antiporters (TC 2.A.63) subunit B family.</text>
</comment>
<keyword evidence="6 7" id="KW-0472">Membrane</keyword>
<sequence length="233" mass="24830">MNKHKITSLILVSALGIVIMTTFYYINNIEIESFLANYYVDGGVEETGAINLVTAVLFDYRAFDTLGEATVIFTAASAVAMLIPKKHTAMLRTEFTAIVHRTIALVLPFFFLISLHLIFNGHLSPGGGFTGGVVISAAVICIIFTYGFLYMERRITIEGLSLVEDLGALALLLLGIAGIAMSSHFFSSAQAGFYLGNPGELLSAGIMPLANLAVGAKVGAGLSIIFIALAKEE</sequence>
<evidence type="ECO:0000256" key="4">
    <source>
        <dbReference type="ARBA" id="ARBA00022692"/>
    </source>
</evidence>
<dbReference type="InterPro" id="IPR046806">
    <property type="entry name" value="MrpA_C/MbhE"/>
</dbReference>
<evidence type="ECO:0000313" key="11">
    <source>
        <dbReference type="Proteomes" id="UP000199476"/>
    </source>
</evidence>
<dbReference type="Proteomes" id="UP000199476">
    <property type="component" value="Unassembled WGS sequence"/>
</dbReference>
<feature type="transmembrane region" description="Helical" evidence="7">
    <location>
        <begin position="66"/>
        <end position="83"/>
    </location>
</feature>
<dbReference type="EMBL" id="FNGO01000005">
    <property type="protein sequence ID" value="SDL49074.1"/>
    <property type="molecule type" value="Genomic_DNA"/>
</dbReference>
<evidence type="ECO:0000259" key="8">
    <source>
        <dbReference type="Pfam" id="PF04039"/>
    </source>
</evidence>
<evidence type="ECO:0000256" key="2">
    <source>
        <dbReference type="ARBA" id="ARBA00009425"/>
    </source>
</evidence>
<keyword evidence="3" id="KW-1003">Cell membrane</keyword>
<evidence type="ECO:0000256" key="7">
    <source>
        <dbReference type="SAM" id="Phobius"/>
    </source>
</evidence>
<comment type="subcellular location">
    <subcellularLocation>
        <location evidence="1">Cell membrane</location>
        <topology evidence="1">Multi-pass membrane protein</topology>
    </subcellularLocation>
</comment>
<evidence type="ECO:0000313" key="10">
    <source>
        <dbReference type="EMBL" id="SDL49074.1"/>
    </source>
</evidence>
<feature type="transmembrane region" description="Helical" evidence="7">
    <location>
        <begin position="206"/>
        <end position="230"/>
    </location>
</feature>
<evidence type="ECO:0000256" key="3">
    <source>
        <dbReference type="ARBA" id="ARBA00022475"/>
    </source>
</evidence>
<dbReference type="STRING" id="321763.SAMN04488692_10517"/>
<dbReference type="Pfam" id="PF20501">
    <property type="entry name" value="MbhE"/>
    <property type="match status" value="1"/>
</dbReference>
<evidence type="ECO:0000256" key="5">
    <source>
        <dbReference type="ARBA" id="ARBA00022989"/>
    </source>
</evidence>
<proteinExistence type="inferred from homology"/>
<dbReference type="Pfam" id="PF04039">
    <property type="entry name" value="MnhB"/>
    <property type="match status" value="1"/>
</dbReference>
<feature type="transmembrane region" description="Helical" evidence="7">
    <location>
        <begin position="131"/>
        <end position="150"/>
    </location>
</feature>
<dbReference type="PANTHER" id="PTHR33932:SF4">
    <property type="entry name" value="NA(+)_H(+) ANTIPORTER SUBUNIT B"/>
    <property type="match status" value="1"/>
</dbReference>
<dbReference type="PANTHER" id="PTHR33932">
    <property type="entry name" value="NA(+)/H(+) ANTIPORTER SUBUNIT B"/>
    <property type="match status" value="1"/>
</dbReference>
<feature type="transmembrane region" description="Helical" evidence="7">
    <location>
        <begin position="95"/>
        <end position="119"/>
    </location>
</feature>
<dbReference type="GO" id="GO:0005886">
    <property type="term" value="C:plasma membrane"/>
    <property type="evidence" value="ECO:0007669"/>
    <property type="project" value="UniProtKB-SubCell"/>
</dbReference>
<protein>
    <submittedName>
        <fullName evidence="10">Multicomponent Na+:H+ antiporter subunit B</fullName>
    </submittedName>
</protein>
<name>A0A1G9KHQ6_9FIRM</name>
<evidence type="ECO:0000256" key="6">
    <source>
        <dbReference type="ARBA" id="ARBA00023136"/>
    </source>
</evidence>
<reference evidence="10 11" key="1">
    <citation type="submission" date="2016-10" db="EMBL/GenBank/DDBJ databases">
        <authorList>
            <person name="de Groot N.N."/>
        </authorList>
    </citation>
    <scope>NUCLEOTIDE SEQUENCE [LARGE SCALE GENOMIC DNA]</scope>
    <source>
        <strain evidence="10 11">SLAS-1</strain>
    </source>
</reference>
<accession>A0A1G9KHQ6</accession>
<dbReference type="AlphaFoldDB" id="A0A1G9KHQ6"/>